<feature type="signal peptide" evidence="9">
    <location>
        <begin position="1"/>
        <end position="26"/>
    </location>
</feature>
<evidence type="ECO:0000256" key="6">
    <source>
        <dbReference type="ARBA" id="ARBA00023180"/>
    </source>
</evidence>
<evidence type="ECO:0000256" key="8">
    <source>
        <dbReference type="SAM" id="Phobius"/>
    </source>
</evidence>
<dbReference type="InterPro" id="IPR036179">
    <property type="entry name" value="Ig-like_dom_sf"/>
</dbReference>
<evidence type="ECO:0000259" key="10">
    <source>
        <dbReference type="PROSITE" id="PS50835"/>
    </source>
</evidence>
<dbReference type="AlphaFoldDB" id="A0A9Q1DFU1"/>
<dbReference type="PROSITE" id="PS50835">
    <property type="entry name" value="IG_LIKE"/>
    <property type="match status" value="2"/>
</dbReference>
<dbReference type="GO" id="GO:0016020">
    <property type="term" value="C:membrane"/>
    <property type="evidence" value="ECO:0007669"/>
    <property type="project" value="UniProtKB-SubCell"/>
</dbReference>
<dbReference type="PANTHER" id="PTHR23277:SF11">
    <property type="entry name" value="NECTIN-4"/>
    <property type="match status" value="1"/>
</dbReference>
<organism evidence="11 12">
    <name type="scientific">Conger conger</name>
    <name type="common">Conger eel</name>
    <name type="synonym">Muraena conger</name>
    <dbReference type="NCBI Taxonomy" id="82655"/>
    <lineage>
        <taxon>Eukaryota</taxon>
        <taxon>Metazoa</taxon>
        <taxon>Chordata</taxon>
        <taxon>Craniata</taxon>
        <taxon>Vertebrata</taxon>
        <taxon>Euteleostomi</taxon>
        <taxon>Actinopterygii</taxon>
        <taxon>Neopterygii</taxon>
        <taxon>Teleostei</taxon>
        <taxon>Anguilliformes</taxon>
        <taxon>Congridae</taxon>
        <taxon>Conger</taxon>
    </lineage>
</organism>
<protein>
    <recommendedName>
        <fullName evidence="10">Ig-like domain-containing protein</fullName>
    </recommendedName>
</protein>
<keyword evidence="5" id="KW-1015">Disulfide bond</keyword>
<dbReference type="InterPro" id="IPR013783">
    <property type="entry name" value="Ig-like_fold"/>
</dbReference>
<feature type="domain" description="Ig-like" evidence="10">
    <location>
        <begin position="242"/>
        <end position="325"/>
    </location>
</feature>
<evidence type="ECO:0000256" key="4">
    <source>
        <dbReference type="ARBA" id="ARBA00023136"/>
    </source>
</evidence>
<evidence type="ECO:0000256" key="9">
    <source>
        <dbReference type="SAM" id="SignalP"/>
    </source>
</evidence>
<sequence>MGRRGMASRLLGTGLLLLALQYFVLSVQGDFVEPPPSFSLRSISEERTRLPCKFQVEDGQVVQVSWVRERPGGVKEQLITAHHTQGQPVFGKFSERLHFENNNPMADSALIIQNTEVSDEAVYTCLISTFPSGNFERKLSLTVWTTPIGSLDPVELVEGQAFGLAATCRAMARPSPRLSWDTELPGKWHNRTSEDGLVSTYFSLHPLRSMNGRALDCLVWHPSLGRPRRLSNRLVVRYPPNPTVKGYDQNWVVGYEGASLRCESGGNPKPENFTWSRRGGALPDDVTAEGGTLRFGRPLAVSDAGVYECEARNSVGAMKAEAEILLQGTARQASTLEGMMPILGGAIGALVLILVVSMVTVTCYHKRKSRKLEKELSEKLEEYSTLSRQASIRRFSSINTECRTPMEEHIPLPSENHVRNSTAFPPGPPGKRDSHSTLSMGRAERPVLYTSFRRAERDAYVPNGINGQIVSSSSQNPSPLTVSPAPVSLSSVPPPVKMAYSSAWSGAPTPPDDEAEENEEEDGSSVQISDAVSRYFHYNNKGVLAPKSQPKVILLQPRGQLI</sequence>
<dbReference type="InterPro" id="IPR007110">
    <property type="entry name" value="Ig-like_dom"/>
</dbReference>
<feature type="compositionally biased region" description="Acidic residues" evidence="7">
    <location>
        <begin position="511"/>
        <end position="523"/>
    </location>
</feature>
<feature type="region of interest" description="Disordered" evidence="7">
    <location>
        <begin position="468"/>
        <end position="527"/>
    </location>
</feature>
<dbReference type="Pfam" id="PF13927">
    <property type="entry name" value="Ig_3"/>
    <property type="match status" value="1"/>
</dbReference>
<accession>A0A9Q1DFU1</accession>
<dbReference type="EMBL" id="JAFJMO010000009">
    <property type="protein sequence ID" value="KAJ8268545.1"/>
    <property type="molecule type" value="Genomic_DNA"/>
</dbReference>
<keyword evidence="8" id="KW-1133">Transmembrane helix</keyword>
<dbReference type="SMART" id="SM00409">
    <property type="entry name" value="IG"/>
    <property type="match status" value="2"/>
</dbReference>
<keyword evidence="3" id="KW-0677">Repeat</keyword>
<dbReference type="InterPro" id="IPR051427">
    <property type="entry name" value="Nectin/Nectin-like"/>
</dbReference>
<dbReference type="SMART" id="SM00408">
    <property type="entry name" value="IGc2"/>
    <property type="match status" value="2"/>
</dbReference>
<gene>
    <name evidence="11" type="ORF">COCON_G00137170</name>
</gene>
<dbReference type="PANTHER" id="PTHR23277">
    <property type="entry name" value="NECTIN-RELATED"/>
    <property type="match status" value="1"/>
</dbReference>
<feature type="region of interest" description="Disordered" evidence="7">
    <location>
        <begin position="411"/>
        <end position="442"/>
    </location>
</feature>
<evidence type="ECO:0000256" key="5">
    <source>
        <dbReference type="ARBA" id="ARBA00023157"/>
    </source>
</evidence>
<dbReference type="GO" id="GO:0007156">
    <property type="term" value="P:homophilic cell adhesion via plasma membrane adhesion molecules"/>
    <property type="evidence" value="ECO:0007669"/>
    <property type="project" value="TreeGrafter"/>
</dbReference>
<dbReference type="OrthoDB" id="8872282at2759"/>
<dbReference type="InterPro" id="IPR013106">
    <property type="entry name" value="Ig_V-set"/>
</dbReference>
<dbReference type="Gene3D" id="2.60.40.10">
    <property type="entry name" value="Immunoglobulins"/>
    <property type="match status" value="3"/>
</dbReference>
<comment type="caution">
    <text evidence="11">The sequence shown here is derived from an EMBL/GenBank/DDBJ whole genome shotgun (WGS) entry which is preliminary data.</text>
</comment>
<comment type="subcellular location">
    <subcellularLocation>
        <location evidence="1">Membrane</location>
    </subcellularLocation>
</comment>
<evidence type="ECO:0000256" key="7">
    <source>
        <dbReference type="SAM" id="MobiDB-lite"/>
    </source>
</evidence>
<dbReference type="SUPFAM" id="SSF48726">
    <property type="entry name" value="Immunoglobulin"/>
    <property type="match status" value="3"/>
</dbReference>
<dbReference type="GO" id="GO:0005912">
    <property type="term" value="C:adherens junction"/>
    <property type="evidence" value="ECO:0007669"/>
    <property type="project" value="TreeGrafter"/>
</dbReference>
<dbReference type="Pfam" id="PF07686">
    <property type="entry name" value="V-set"/>
    <property type="match status" value="1"/>
</dbReference>
<name>A0A9Q1DFU1_CONCO</name>
<keyword evidence="12" id="KW-1185">Reference proteome</keyword>
<feature type="domain" description="Ig-like" evidence="10">
    <location>
        <begin position="36"/>
        <end position="142"/>
    </location>
</feature>
<keyword evidence="4 8" id="KW-0472">Membrane</keyword>
<evidence type="ECO:0000256" key="3">
    <source>
        <dbReference type="ARBA" id="ARBA00022737"/>
    </source>
</evidence>
<evidence type="ECO:0000313" key="12">
    <source>
        <dbReference type="Proteomes" id="UP001152803"/>
    </source>
</evidence>
<evidence type="ECO:0000256" key="1">
    <source>
        <dbReference type="ARBA" id="ARBA00004370"/>
    </source>
</evidence>
<dbReference type="InterPro" id="IPR003598">
    <property type="entry name" value="Ig_sub2"/>
</dbReference>
<dbReference type="GO" id="GO:0007157">
    <property type="term" value="P:heterophilic cell-cell adhesion via plasma membrane cell adhesion molecules"/>
    <property type="evidence" value="ECO:0007669"/>
    <property type="project" value="TreeGrafter"/>
</dbReference>
<proteinExistence type="predicted"/>
<reference evidence="11" key="1">
    <citation type="journal article" date="2023" name="Science">
        <title>Genome structures resolve the early diversification of teleost fishes.</title>
        <authorList>
            <person name="Parey E."/>
            <person name="Louis A."/>
            <person name="Montfort J."/>
            <person name="Bouchez O."/>
            <person name="Roques C."/>
            <person name="Iampietro C."/>
            <person name="Lluch J."/>
            <person name="Castinel A."/>
            <person name="Donnadieu C."/>
            <person name="Desvignes T."/>
            <person name="Floi Bucao C."/>
            <person name="Jouanno E."/>
            <person name="Wen M."/>
            <person name="Mejri S."/>
            <person name="Dirks R."/>
            <person name="Jansen H."/>
            <person name="Henkel C."/>
            <person name="Chen W.J."/>
            <person name="Zahm M."/>
            <person name="Cabau C."/>
            <person name="Klopp C."/>
            <person name="Thompson A.W."/>
            <person name="Robinson-Rechavi M."/>
            <person name="Braasch I."/>
            <person name="Lecointre G."/>
            <person name="Bobe J."/>
            <person name="Postlethwait J.H."/>
            <person name="Berthelot C."/>
            <person name="Roest Crollius H."/>
            <person name="Guiguen Y."/>
        </authorList>
    </citation>
    <scope>NUCLEOTIDE SEQUENCE</scope>
    <source>
        <strain evidence="11">Concon-B</strain>
    </source>
</reference>
<feature type="compositionally biased region" description="Low complexity" evidence="7">
    <location>
        <begin position="477"/>
        <end position="491"/>
    </location>
</feature>
<keyword evidence="8" id="KW-0812">Transmembrane</keyword>
<keyword evidence="2 9" id="KW-0732">Signal</keyword>
<feature type="transmembrane region" description="Helical" evidence="8">
    <location>
        <begin position="342"/>
        <end position="364"/>
    </location>
</feature>
<feature type="chain" id="PRO_5040190129" description="Ig-like domain-containing protein" evidence="9">
    <location>
        <begin position="27"/>
        <end position="562"/>
    </location>
</feature>
<dbReference type="Proteomes" id="UP001152803">
    <property type="component" value="Unassembled WGS sequence"/>
</dbReference>
<dbReference type="SMART" id="SM00406">
    <property type="entry name" value="IGv"/>
    <property type="match status" value="1"/>
</dbReference>
<evidence type="ECO:0000256" key="2">
    <source>
        <dbReference type="ARBA" id="ARBA00022729"/>
    </source>
</evidence>
<dbReference type="InterPro" id="IPR003599">
    <property type="entry name" value="Ig_sub"/>
</dbReference>
<keyword evidence="6" id="KW-0325">Glycoprotein</keyword>
<evidence type="ECO:0000313" key="11">
    <source>
        <dbReference type="EMBL" id="KAJ8268545.1"/>
    </source>
</evidence>